<evidence type="ECO:0000256" key="4">
    <source>
        <dbReference type="ARBA" id="ARBA00023136"/>
    </source>
</evidence>
<feature type="transmembrane region" description="Helical" evidence="6">
    <location>
        <begin position="79"/>
        <end position="97"/>
    </location>
</feature>
<evidence type="ECO:0000259" key="7">
    <source>
        <dbReference type="Pfam" id="PF07291"/>
    </source>
</evidence>
<comment type="caution">
    <text evidence="8">The sequence shown here is derived from an EMBL/GenBank/DDBJ whole genome shotgun (WGS) entry which is preliminary data.</text>
</comment>
<dbReference type="Pfam" id="PF07291">
    <property type="entry name" value="MauE"/>
    <property type="match status" value="1"/>
</dbReference>
<keyword evidence="4 6" id="KW-0472">Membrane</keyword>
<accession>A0A7Y9F1Y8</accession>
<dbReference type="UniPathway" id="UPA00895"/>
<feature type="transmembrane region" description="Helical" evidence="6">
    <location>
        <begin position="49"/>
        <end position="72"/>
    </location>
</feature>
<keyword evidence="2 6" id="KW-0812">Transmembrane</keyword>
<evidence type="ECO:0000256" key="2">
    <source>
        <dbReference type="ARBA" id="ARBA00022692"/>
    </source>
</evidence>
<evidence type="ECO:0000256" key="1">
    <source>
        <dbReference type="ARBA" id="ARBA00004141"/>
    </source>
</evidence>
<dbReference type="RefSeq" id="WP_179615796.1">
    <property type="nucleotide sequence ID" value="NZ_CP059163.1"/>
</dbReference>
<comment type="subcellular location">
    <subcellularLocation>
        <location evidence="1">Membrane</location>
        <topology evidence="1">Multi-pass membrane protein</topology>
    </subcellularLocation>
</comment>
<name>A0A7Y9F1Y8_9ACTN</name>
<gene>
    <name evidence="8" type="ORF">BKA08_002376</name>
</gene>
<feature type="compositionally biased region" description="Basic and acidic residues" evidence="5">
    <location>
        <begin position="161"/>
        <end position="181"/>
    </location>
</feature>
<evidence type="ECO:0000256" key="6">
    <source>
        <dbReference type="SAM" id="Phobius"/>
    </source>
</evidence>
<reference evidence="8 9" key="1">
    <citation type="submission" date="2020-07" db="EMBL/GenBank/DDBJ databases">
        <title>Sequencing the genomes of 1000 actinobacteria strains.</title>
        <authorList>
            <person name="Klenk H.-P."/>
        </authorList>
    </citation>
    <scope>NUCLEOTIDE SEQUENCE [LARGE SCALE GENOMIC DNA]</scope>
    <source>
        <strain evidence="8 9">DSM 18965</strain>
    </source>
</reference>
<feature type="transmembrane region" description="Helical" evidence="6">
    <location>
        <begin position="12"/>
        <end position="29"/>
    </location>
</feature>
<evidence type="ECO:0000313" key="9">
    <source>
        <dbReference type="Proteomes" id="UP000516957"/>
    </source>
</evidence>
<evidence type="ECO:0000256" key="5">
    <source>
        <dbReference type="SAM" id="MobiDB-lite"/>
    </source>
</evidence>
<protein>
    <submittedName>
        <fullName evidence="8">Putative membrane protein YphA (DoxX/SURF4 family)</fullName>
    </submittedName>
</protein>
<keyword evidence="3 6" id="KW-1133">Transmembrane helix</keyword>
<sequence length="181" mass="19112">MSTAAKEWIGLVARLLTGGVWIVAGAVKLPDPYESVAAVRAYDLLPEAVVPTVGQLLPVVEVVIGLALVLGLLTRGASVVSAVLFVAFIIGIASVWARGMTIDCGCFGGGGTDPDAASKYPWEIARDTALLAASVYLVAWPRTRWAVDNLFWAPRPGPDTSPDHAEPDHAEPSDLTHEGER</sequence>
<evidence type="ECO:0000256" key="3">
    <source>
        <dbReference type="ARBA" id="ARBA00022989"/>
    </source>
</evidence>
<dbReference type="Proteomes" id="UP000516957">
    <property type="component" value="Unassembled WGS sequence"/>
</dbReference>
<dbReference type="EMBL" id="JACCBE010000001">
    <property type="protein sequence ID" value="NYD58138.1"/>
    <property type="molecule type" value="Genomic_DNA"/>
</dbReference>
<proteinExistence type="predicted"/>
<evidence type="ECO:0000313" key="8">
    <source>
        <dbReference type="EMBL" id="NYD58138.1"/>
    </source>
</evidence>
<organism evidence="8 9">
    <name type="scientific">Nocardioides marinisabuli</name>
    <dbReference type="NCBI Taxonomy" id="419476"/>
    <lineage>
        <taxon>Bacteria</taxon>
        <taxon>Bacillati</taxon>
        <taxon>Actinomycetota</taxon>
        <taxon>Actinomycetes</taxon>
        <taxon>Propionibacteriales</taxon>
        <taxon>Nocardioidaceae</taxon>
        <taxon>Nocardioides</taxon>
    </lineage>
</organism>
<dbReference type="GO" id="GO:0016020">
    <property type="term" value="C:membrane"/>
    <property type="evidence" value="ECO:0007669"/>
    <property type="project" value="UniProtKB-SubCell"/>
</dbReference>
<feature type="domain" description="Methylamine utilisation protein MauE" evidence="7">
    <location>
        <begin position="7"/>
        <end position="138"/>
    </location>
</feature>
<dbReference type="GO" id="GO:0030416">
    <property type="term" value="P:methylamine metabolic process"/>
    <property type="evidence" value="ECO:0007669"/>
    <property type="project" value="InterPro"/>
</dbReference>
<dbReference type="InterPro" id="IPR009908">
    <property type="entry name" value="Methylamine_util_MauE"/>
</dbReference>
<dbReference type="AlphaFoldDB" id="A0A7Y9F1Y8"/>
<feature type="region of interest" description="Disordered" evidence="5">
    <location>
        <begin position="156"/>
        <end position="181"/>
    </location>
</feature>
<keyword evidence="9" id="KW-1185">Reference proteome</keyword>